<reference evidence="1 2" key="1">
    <citation type="submission" date="2016-11" db="EMBL/GenBank/DDBJ databases">
        <authorList>
            <person name="Jaros S."/>
            <person name="Januszkiewicz K."/>
            <person name="Wedrychowicz H."/>
        </authorList>
    </citation>
    <scope>NUCLEOTIDE SEQUENCE [LARGE SCALE GENOMIC DNA]</scope>
    <source>
        <strain evidence="1 2">DSM 17918</strain>
    </source>
</reference>
<dbReference type="RefSeq" id="WP_073341086.1">
    <property type="nucleotide sequence ID" value="NZ_FQVH01000001.1"/>
</dbReference>
<dbReference type="AlphaFoldDB" id="A0A1M4SI20"/>
<dbReference type="Proteomes" id="UP000184088">
    <property type="component" value="Unassembled WGS sequence"/>
</dbReference>
<evidence type="ECO:0008006" key="3">
    <source>
        <dbReference type="Google" id="ProtNLM"/>
    </source>
</evidence>
<sequence length="109" mass="12040">MKTVVAYFNSVFNAQRAMGLLKKAGYDMVNIDIMDFESDLWGSISQLVLKSSLSNRYDVGTITDSDPMDDLSSGIYGELSDSNIKLVVTFDDEDDSSVKRIIKENGGII</sequence>
<dbReference type="STRING" id="1121256.SAMN02746089_00048"/>
<protein>
    <recommendedName>
        <fullName evidence="3">Heat induced stress protein YflT</fullName>
    </recommendedName>
</protein>
<evidence type="ECO:0000313" key="1">
    <source>
        <dbReference type="EMBL" id="SHE31798.1"/>
    </source>
</evidence>
<gene>
    <name evidence="1" type="ORF">SAMN02746089_00048</name>
</gene>
<organism evidence="1 2">
    <name type="scientific">Caldanaerobius fijiensis DSM 17918</name>
    <dbReference type="NCBI Taxonomy" id="1121256"/>
    <lineage>
        <taxon>Bacteria</taxon>
        <taxon>Bacillati</taxon>
        <taxon>Bacillota</taxon>
        <taxon>Clostridia</taxon>
        <taxon>Thermoanaerobacterales</taxon>
        <taxon>Thermoanaerobacteraceae</taxon>
        <taxon>Caldanaerobius</taxon>
    </lineage>
</organism>
<dbReference type="EMBL" id="FQVH01000001">
    <property type="protein sequence ID" value="SHE31798.1"/>
    <property type="molecule type" value="Genomic_DNA"/>
</dbReference>
<name>A0A1M4SI20_9THEO</name>
<dbReference type="OrthoDB" id="1907002at2"/>
<evidence type="ECO:0000313" key="2">
    <source>
        <dbReference type="Proteomes" id="UP000184088"/>
    </source>
</evidence>
<accession>A0A1M4SI20</accession>
<keyword evidence="2" id="KW-1185">Reference proteome</keyword>
<proteinExistence type="predicted"/>